<reference evidence="2 3" key="1">
    <citation type="journal article" date="2024" name="G3 (Bethesda)">
        <title>Genome assembly of Hibiscus sabdariffa L. provides insights into metabolisms of medicinal natural products.</title>
        <authorList>
            <person name="Kim T."/>
        </authorList>
    </citation>
    <scope>NUCLEOTIDE SEQUENCE [LARGE SCALE GENOMIC DNA]</scope>
    <source>
        <strain evidence="2">TK-2024</strain>
        <tissue evidence="2">Old leaves</tissue>
    </source>
</reference>
<comment type="caution">
    <text evidence="2">The sequence shown here is derived from an EMBL/GenBank/DDBJ whole genome shotgun (WGS) entry which is preliminary data.</text>
</comment>
<proteinExistence type="predicted"/>
<dbReference type="Proteomes" id="UP001396334">
    <property type="component" value="Unassembled WGS sequence"/>
</dbReference>
<accession>A0ABR2TWQ6</accession>
<keyword evidence="3" id="KW-1185">Reference proteome</keyword>
<feature type="region of interest" description="Disordered" evidence="1">
    <location>
        <begin position="30"/>
        <end position="59"/>
    </location>
</feature>
<feature type="compositionally biased region" description="Basic and acidic residues" evidence="1">
    <location>
        <begin position="38"/>
        <end position="59"/>
    </location>
</feature>
<sequence>MTTSSWKVRSQMFTVPFERRTKTKVILILGGTGTGKPRRSDPVGSSERDRGLNSLEGRHEGEHVSVRELGLALGAWYLKGNGVVSAPAR</sequence>
<evidence type="ECO:0000313" key="3">
    <source>
        <dbReference type="Proteomes" id="UP001396334"/>
    </source>
</evidence>
<protein>
    <submittedName>
        <fullName evidence="2">Uncharacterized protein</fullName>
    </submittedName>
</protein>
<organism evidence="2 3">
    <name type="scientific">Hibiscus sabdariffa</name>
    <name type="common">roselle</name>
    <dbReference type="NCBI Taxonomy" id="183260"/>
    <lineage>
        <taxon>Eukaryota</taxon>
        <taxon>Viridiplantae</taxon>
        <taxon>Streptophyta</taxon>
        <taxon>Embryophyta</taxon>
        <taxon>Tracheophyta</taxon>
        <taxon>Spermatophyta</taxon>
        <taxon>Magnoliopsida</taxon>
        <taxon>eudicotyledons</taxon>
        <taxon>Gunneridae</taxon>
        <taxon>Pentapetalae</taxon>
        <taxon>rosids</taxon>
        <taxon>malvids</taxon>
        <taxon>Malvales</taxon>
        <taxon>Malvaceae</taxon>
        <taxon>Malvoideae</taxon>
        <taxon>Hibiscus</taxon>
    </lineage>
</organism>
<name>A0ABR2TWQ6_9ROSI</name>
<dbReference type="EMBL" id="JBBPBN010000004">
    <property type="protein sequence ID" value="KAK9041724.1"/>
    <property type="molecule type" value="Genomic_DNA"/>
</dbReference>
<evidence type="ECO:0000256" key="1">
    <source>
        <dbReference type="SAM" id="MobiDB-lite"/>
    </source>
</evidence>
<gene>
    <name evidence="2" type="ORF">V6N11_016814</name>
</gene>
<evidence type="ECO:0000313" key="2">
    <source>
        <dbReference type="EMBL" id="KAK9041724.1"/>
    </source>
</evidence>